<protein>
    <submittedName>
        <fullName evidence="1">Uncharacterized protein</fullName>
    </submittedName>
</protein>
<dbReference type="AlphaFoldDB" id="A0A6M3KDP4"/>
<organism evidence="1">
    <name type="scientific">viral metagenome</name>
    <dbReference type="NCBI Taxonomy" id="1070528"/>
    <lineage>
        <taxon>unclassified sequences</taxon>
        <taxon>metagenomes</taxon>
        <taxon>organismal metagenomes</taxon>
    </lineage>
</organism>
<dbReference type="EMBL" id="MT142402">
    <property type="protein sequence ID" value="QJA80000.1"/>
    <property type="molecule type" value="Genomic_DNA"/>
</dbReference>
<reference evidence="1" key="1">
    <citation type="submission" date="2020-03" db="EMBL/GenBank/DDBJ databases">
        <title>The deep terrestrial virosphere.</title>
        <authorList>
            <person name="Holmfeldt K."/>
            <person name="Nilsson E."/>
            <person name="Simone D."/>
            <person name="Lopez-Fernandez M."/>
            <person name="Wu X."/>
            <person name="de Brujin I."/>
            <person name="Lundin D."/>
            <person name="Andersson A."/>
            <person name="Bertilsson S."/>
            <person name="Dopson M."/>
        </authorList>
    </citation>
    <scope>NUCLEOTIDE SEQUENCE</scope>
    <source>
        <strain evidence="1">MM415A00796</strain>
    </source>
</reference>
<evidence type="ECO:0000313" key="1">
    <source>
        <dbReference type="EMBL" id="QJA80000.1"/>
    </source>
</evidence>
<proteinExistence type="predicted"/>
<sequence>MPKSQKRALSLEWPAGGFHRGAAYRQQPPWATPDCLNVWPDDPITGRSRGGSRPGLVKAFDAVLGSGAKVNLLANCTYVGVDKWAMFQDFFEGETLSDSWTAASWLSAAPGILPLSSAAVSTTYQNLGATLAAETVDTTAAYEIAIWISPFDGAHHGTYSIFGRMNNTTPIATTDGFVATLTATGTVGVYSGSLIAYNAGSAGSTHTFTITATGQADSGWFKVLVNGNNVSCSWLGTSCLTATDISSELGGSAGARVGFGLNCTVAGGICIVNGFRQQYTYNGFKRAPRTILYAAANGTLYVEGARDLGAVTHTNYTLSKTEPLEAVDLLQKLYIADYSSDEIKVDTCTVSGTTITVTGVTAANTNIYDHVVELTNGTDSTVNATYQLATVGSGTLTVSSAPGNGTATVRIARSLKVADPIAGTMVKLTPTAGSPPVGARFVCAYMSRLCAAVGSVCYQSRVDDPLDWDISETDAEAAQFSTAADSESGQIGDIFTALIPFKEDYLIYGCRNSIWRQVGDLGLGGEIVNVTHDYGIKEHGWCHLPGGRIAFLAQDGLYVWHPSDNWPMNVSKDALPGQLKDVNTTTTKISMGYDLANGGIHLYLSGWTALDRRHWFIRLHSGKDGAVQAAFWPMDFVDNHEPFRVCPSTSSLVPYNSLLLGCRDGYVRRYEDTSDFDDDNAISSHVLIGPVRPQGDYQDARLDELVATLGVDSGNVTWAVRVGEDREAAVLSATTFPSAATGTWTEGRNLHARPRARGGAFTLHLSNAESQRWTIEAIQAVVSPLGVQRK</sequence>
<gene>
    <name evidence="1" type="ORF">MM415A00796_0004</name>
</gene>
<accession>A0A6M3KDP4</accession>
<name>A0A6M3KDP4_9ZZZZ</name>